<dbReference type="InterPro" id="IPR016518">
    <property type="entry name" value="Alpha-L-fucosidase"/>
</dbReference>
<feature type="domain" description="Glycosyl hydrolase family 95 catalytic" evidence="3">
    <location>
        <begin position="323"/>
        <end position="726"/>
    </location>
</feature>
<dbReference type="SUPFAM" id="SSF48208">
    <property type="entry name" value="Six-hairpin glycosidases"/>
    <property type="match status" value="1"/>
</dbReference>
<dbReference type="Pfam" id="PF21307">
    <property type="entry name" value="Glyco_hydro_95_C"/>
    <property type="match status" value="1"/>
</dbReference>
<dbReference type="Pfam" id="PF14498">
    <property type="entry name" value="Glyco_hyd_65N_2"/>
    <property type="match status" value="1"/>
</dbReference>
<dbReference type="PATRIC" id="fig|1435349.4.peg.383"/>
<gene>
    <name evidence="4" type="ORF">PW52_01840</name>
</gene>
<comment type="caution">
    <text evidence="4">The sequence shown here is derived from an EMBL/GenBank/DDBJ whole genome shotgun (WGS) entry which is preliminary data.</text>
</comment>
<dbReference type="Pfam" id="PF22124">
    <property type="entry name" value="Glyco_hydro_95_cat"/>
    <property type="match status" value="1"/>
</dbReference>
<evidence type="ECO:0000259" key="2">
    <source>
        <dbReference type="Pfam" id="PF21307"/>
    </source>
</evidence>
<sequence>MTPPLQSFLKYTSLILSLNCFLMSCNTQQENKASHLKLWYQQPAKSGTLSNAAIVKRNDLEWLKALPIGNGSLGAMVYGDVNNEHIQLNEETMWSGGPSDNDNLEAFSALSDIRNLLFEGKYKEATTLTKQTQICKGAGTGLGKGANVPFGCFQTLGDLWLDFDSTGSFENYHRELDLDEAVVRVSYSQNGVNYKREYFVSYPDQALVVKLTANKPQSISFKSTLTRPELYQTKSTENELVMQGALSNGSGGKGLEYIARLSAKNKNGTLNFNNGFLEVKKADEVVLYLTASTNYKLSYPDFTGRLYEEISAKNLEDVQQKAYESVLVSHVNDYQKYYKRVQLKLTSSLDTIPTDLRLKTFKSNNKKSDLHLVELLYQYGRYLLISSSRPGTLPANLQGIWANELQTPWNGDYHTDVNVQMNYWPSEVANLGEMHLPLFSLMEMLQKPGAKTAKVHYNANGWVVHPVTNVWGFTAPGERSDWGMHVGAGAWLTTHIMEHYYFTLNEDFLKSKFPVLKGATQFYLDWLIPDPKTKKLISGPSVSPENKFIAPDGSMSKICMAPAHDQQVIWQLFQNYIDACNALGIQDDFLNEVQQAQQQLQGPQIGADGRLLEWNEAFEEIEKGHRHISHLYALHPGFQIDLKETPELANAARNSLDYRIKHGGGHTGWSSAWLINQYARLGEGGLAENSLKTLLSKKISPNLFGQHPPFQIDANFGATAGISEMLLQSHTNEIRLLPALPVSWKSGEVKGLCTKGGFVVDLKWEAGELIQAQVHSKKGGVAALSYKDNVINLETKAGETIQVPL</sequence>
<dbReference type="Gene3D" id="2.70.98.50">
    <property type="entry name" value="putative glycoside hydrolase family protein from bacillus halodurans"/>
    <property type="match status" value="1"/>
</dbReference>
<dbReference type="PIRSF" id="PIRSF007663">
    <property type="entry name" value="UCP007663"/>
    <property type="match status" value="1"/>
</dbReference>
<dbReference type="OrthoDB" id="9802600at2"/>
<dbReference type="InterPro" id="IPR054363">
    <property type="entry name" value="GH95_cat"/>
</dbReference>
<dbReference type="PANTHER" id="PTHR31084:SF0">
    <property type="entry name" value="ALPHA-L-FUCOSIDASE 2"/>
    <property type="match status" value="1"/>
</dbReference>
<feature type="domain" description="Alpha fucosidase A-like C-terminal" evidence="2">
    <location>
        <begin position="728"/>
        <end position="793"/>
    </location>
</feature>
<dbReference type="GO" id="GO:0004560">
    <property type="term" value="F:alpha-L-fucosidase activity"/>
    <property type="evidence" value="ECO:0007669"/>
    <property type="project" value="InterPro"/>
</dbReference>
<dbReference type="Proteomes" id="UP000032578">
    <property type="component" value="Unassembled WGS sequence"/>
</dbReference>
<dbReference type="InterPro" id="IPR012341">
    <property type="entry name" value="6hp_glycosidase-like_sf"/>
</dbReference>
<dbReference type="InterPro" id="IPR049053">
    <property type="entry name" value="AFCA-like_C"/>
</dbReference>
<dbReference type="PANTHER" id="PTHR31084">
    <property type="entry name" value="ALPHA-L-FUCOSIDASE 2"/>
    <property type="match status" value="1"/>
</dbReference>
<dbReference type="EMBL" id="JTDW01000001">
    <property type="protein sequence ID" value="KJD37209.1"/>
    <property type="molecule type" value="Genomic_DNA"/>
</dbReference>
<organism evidence="4 5">
    <name type="scientific">Neotamlana sedimentorum</name>
    <dbReference type="NCBI Taxonomy" id="1435349"/>
    <lineage>
        <taxon>Bacteria</taxon>
        <taxon>Pseudomonadati</taxon>
        <taxon>Bacteroidota</taxon>
        <taxon>Flavobacteriia</taxon>
        <taxon>Flavobacteriales</taxon>
        <taxon>Flavobacteriaceae</taxon>
        <taxon>Neotamlana</taxon>
    </lineage>
</organism>
<dbReference type="STRING" id="1435349.PW52_01840"/>
<reference evidence="4 5" key="1">
    <citation type="submission" date="2014-11" db="EMBL/GenBank/DDBJ databases">
        <title>Tamlana sedimentorum sp. nov., isolated from shallow sand sediments of the Sea of Japan.</title>
        <authorList>
            <person name="Romanenko L.A."/>
        </authorList>
    </citation>
    <scope>NUCLEOTIDE SEQUENCE [LARGE SCALE GENOMIC DNA]</scope>
    <source>
        <strain evidence="4 5">JCM 19808</strain>
    </source>
</reference>
<evidence type="ECO:0000259" key="1">
    <source>
        <dbReference type="Pfam" id="PF14498"/>
    </source>
</evidence>
<dbReference type="InterPro" id="IPR027414">
    <property type="entry name" value="GH95_N_dom"/>
</dbReference>
<feature type="domain" description="Glycosyl hydrolase family 95 N-terminal" evidence="1">
    <location>
        <begin position="38"/>
        <end position="296"/>
    </location>
</feature>
<evidence type="ECO:0000313" key="4">
    <source>
        <dbReference type="EMBL" id="KJD37209.1"/>
    </source>
</evidence>
<keyword evidence="5" id="KW-1185">Reference proteome</keyword>
<dbReference type="GO" id="GO:0005975">
    <property type="term" value="P:carbohydrate metabolic process"/>
    <property type="evidence" value="ECO:0007669"/>
    <property type="project" value="InterPro"/>
</dbReference>
<protein>
    <submittedName>
        <fullName evidence="4">Alpha-L-fucosidase</fullName>
    </submittedName>
</protein>
<accession>A0A0D7WDN0</accession>
<evidence type="ECO:0000313" key="5">
    <source>
        <dbReference type="Proteomes" id="UP000032578"/>
    </source>
</evidence>
<evidence type="ECO:0000259" key="3">
    <source>
        <dbReference type="Pfam" id="PF22124"/>
    </source>
</evidence>
<dbReference type="AlphaFoldDB" id="A0A0D7WDN0"/>
<dbReference type="InterPro" id="IPR008928">
    <property type="entry name" value="6-hairpin_glycosidase_sf"/>
</dbReference>
<proteinExistence type="predicted"/>
<dbReference type="Gene3D" id="1.50.10.10">
    <property type="match status" value="1"/>
</dbReference>
<name>A0A0D7WDN0_9FLAO</name>